<dbReference type="InterPro" id="IPR027417">
    <property type="entry name" value="P-loop_NTPase"/>
</dbReference>
<dbReference type="SMART" id="SM00382">
    <property type="entry name" value="AAA"/>
    <property type="match status" value="1"/>
</dbReference>
<dbReference type="PANTHER" id="PTHR42794:SF1">
    <property type="entry name" value="HEMIN IMPORT ATP-BINDING PROTEIN HMUV"/>
    <property type="match status" value="1"/>
</dbReference>
<accession>A0A520LMY9</accession>
<dbReference type="PROSITE" id="PS50893">
    <property type="entry name" value="ABC_TRANSPORTER_2"/>
    <property type="match status" value="1"/>
</dbReference>
<keyword evidence="3 7" id="KW-0067">ATP-binding</keyword>
<dbReference type="NCBIfam" id="NF010068">
    <property type="entry name" value="PRK13548.1"/>
    <property type="match status" value="1"/>
</dbReference>
<evidence type="ECO:0000256" key="2">
    <source>
        <dbReference type="ARBA" id="ARBA00022741"/>
    </source>
</evidence>
<proteinExistence type="predicted"/>
<dbReference type="Proteomes" id="UP000318148">
    <property type="component" value="Unassembled WGS sequence"/>
</dbReference>
<keyword evidence="2" id="KW-0547">Nucleotide-binding</keyword>
<evidence type="ECO:0000256" key="1">
    <source>
        <dbReference type="ARBA" id="ARBA00022448"/>
    </source>
</evidence>
<gene>
    <name evidence="7" type="ORF">EVB02_01525</name>
</gene>
<evidence type="ECO:0000256" key="3">
    <source>
        <dbReference type="ARBA" id="ARBA00022840"/>
    </source>
</evidence>
<evidence type="ECO:0000256" key="5">
    <source>
        <dbReference type="ARBA" id="ARBA00037066"/>
    </source>
</evidence>
<dbReference type="Pfam" id="PF00005">
    <property type="entry name" value="ABC_tran"/>
    <property type="match status" value="1"/>
</dbReference>
<sequence length="257" mass="28977">MTIKSESMSLKIEGGEIVNDINIEVFPGKVLALIGPNGAGKSTILKILSGDIKPTSGVVKYNDINISNIPFFDRAHIRGVMSQSQTIVFDFSVLEIIEMGWLHSDHDYYTSFYPDVLKQIIEDCELQHLADRKFNTLSGGEQKRVHFARVLLQLWIPEGDIHPRFMLLDEPLANLDIYYELKMLEIIKKHLSKNIGVLLILHDLNTASKFADNIVLMKNGTIVKNGSTVEVLTESILSETYETKIKVNDTSPKITYL</sequence>
<evidence type="ECO:0000313" key="8">
    <source>
        <dbReference type="Proteomes" id="UP000318148"/>
    </source>
</evidence>
<dbReference type="EMBL" id="SHBO01000011">
    <property type="protein sequence ID" value="RZO07613.1"/>
    <property type="molecule type" value="Genomic_DNA"/>
</dbReference>
<dbReference type="SUPFAM" id="SSF52540">
    <property type="entry name" value="P-loop containing nucleoside triphosphate hydrolases"/>
    <property type="match status" value="1"/>
</dbReference>
<dbReference type="InterPro" id="IPR003439">
    <property type="entry name" value="ABC_transporter-like_ATP-bd"/>
</dbReference>
<protein>
    <submittedName>
        <fullName evidence="7">Heme ABC transporter ATP-binding protein</fullName>
    </submittedName>
</protein>
<feature type="domain" description="ABC transporter" evidence="6">
    <location>
        <begin position="3"/>
        <end position="244"/>
    </location>
</feature>
<dbReference type="PANTHER" id="PTHR42794">
    <property type="entry name" value="HEMIN IMPORT ATP-BINDING PROTEIN HMUV"/>
    <property type="match status" value="1"/>
</dbReference>
<dbReference type="CDD" id="cd03214">
    <property type="entry name" value="ABC_Iron-Siderophores_B12_Hemin"/>
    <property type="match status" value="1"/>
</dbReference>
<organism evidence="7 8">
    <name type="scientific">SAR92 clade bacterium</name>
    <dbReference type="NCBI Taxonomy" id="2315479"/>
    <lineage>
        <taxon>Bacteria</taxon>
        <taxon>Pseudomonadati</taxon>
        <taxon>Pseudomonadota</taxon>
        <taxon>Gammaproteobacteria</taxon>
        <taxon>Cellvibrionales</taxon>
        <taxon>Porticoccaceae</taxon>
        <taxon>SAR92 clade</taxon>
    </lineage>
</organism>
<reference evidence="7 8" key="1">
    <citation type="submission" date="2019-02" db="EMBL/GenBank/DDBJ databases">
        <title>Prokaryotic population dynamics and viral predation in marine succession experiment using metagenomics: the confinement effect.</title>
        <authorList>
            <person name="Haro-Moreno J.M."/>
            <person name="Rodriguez-Valera F."/>
            <person name="Lopez-Perez M."/>
        </authorList>
    </citation>
    <scope>NUCLEOTIDE SEQUENCE [LARGE SCALE GENOMIC DNA]</scope>
    <source>
        <strain evidence="7">MED-G169</strain>
    </source>
</reference>
<evidence type="ECO:0000256" key="4">
    <source>
        <dbReference type="ARBA" id="ARBA00022967"/>
    </source>
</evidence>
<evidence type="ECO:0000313" key="7">
    <source>
        <dbReference type="EMBL" id="RZO07613.1"/>
    </source>
</evidence>
<dbReference type="Gene3D" id="3.40.50.300">
    <property type="entry name" value="P-loop containing nucleotide triphosphate hydrolases"/>
    <property type="match status" value="1"/>
</dbReference>
<comment type="caution">
    <text evidence="7">The sequence shown here is derived from an EMBL/GenBank/DDBJ whole genome shotgun (WGS) entry which is preliminary data.</text>
</comment>
<name>A0A520LMY9_9GAMM</name>
<dbReference type="InterPro" id="IPR003593">
    <property type="entry name" value="AAA+_ATPase"/>
</dbReference>
<comment type="function">
    <text evidence="5">Part of the ABC transporter complex HmuTUV involved in hemin import. Responsible for energy coupling to the transport system.</text>
</comment>
<dbReference type="GO" id="GO:0016887">
    <property type="term" value="F:ATP hydrolysis activity"/>
    <property type="evidence" value="ECO:0007669"/>
    <property type="project" value="InterPro"/>
</dbReference>
<dbReference type="AlphaFoldDB" id="A0A520LMY9"/>
<keyword evidence="1" id="KW-0813">Transport</keyword>
<evidence type="ECO:0000259" key="6">
    <source>
        <dbReference type="PROSITE" id="PS50893"/>
    </source>
</evidence>
<dbReference type="GO" id="GO:0005524">
    <property type="term" value="F:ATP binding"/>
    <property type="evidence" value="ECO:0007669"/>
    <property type="project" value="UniProtKB-KW"/>
</dbReference>
<keyword evidence="4" id="KW-1278">Translocase</keyword>